<dbReference type="InterPro" id="IPR006195">
    <property type="entry name" value="aa-tRNA-synth_II"/>
</dbReference>
<evidence type="ECO:0000313" key="8">
    <source>
        <dbReference type="EMBL" id="CAB4571612.1"/>
    </source>
</evidence>
<dbReference type="InterPro" id="IPR045864">
    <property type="entry name" value="aa-tRNA-synth_II/BPL/LPL"/>
</dbReference>
<dbReference type="InterPro" id="IPR004115">
    <property type="entry name" value="GAD-like_sf"/>
</dbReference>
<dbReference type="SUPFAM" id="SSF55261">
    <property type="entry name" value="GAD domain-like"/>
    <property type="match status" value="1"/>
</dbReference>
<dbReference type="InterPro" id="IPR004524">
    <property type="entry name" value="Asp-tRNA-ligase_1"/>
</dbReference>
<dbReference type="InterPro" id="IPR004364">
    <property type="entry name" value="Aa-tRNA-synt_II"/>
</dbReference>
<dbReference type="SUPFAM" id="SSF55681">
    <property type="entry name" value="Class II aaRS and biotin synthetases"/>
    <property type="match status" value="1"/>
</dbReference>
<evidence type="ECO:0000259" key="7">
    <source>
        <dbReference type="PROSITE" id="PS50862"/>
    </source>
</evidence>
<dbReference type="InterPro" id="IPR047089">
    <property type="entry name" value="Asp-tRNA-ligase_1_N"/>
</dbReference>
<dbReference type="GO" id="GO:0003676">
    <property type="term" value="F:nucleic acid binding"/>
    <property type="evidence" value="ECO:0007669"/>
    <property type="project" value="InterPro"/>
</dbReference>
<organism evidence="8">
    <name type="scientific">freshwater metagenome</name>
    <dbReference type="NCBI Taxonomy" id="449393"/>
    <lineage>
        <taxon>unclassified sequences</taxon>
        <taxon>metagenomes</taxon>
        <taxon>ecological metagenomes</taxon>
    </lineage>
</organism>
<dbReference type="Gene3D" id="3.30.930.10">
    <property type="entry name" value="Bira Bifunctional Protein, Domain 2"/>
    <property type="match status" value="1"/>
</dbReference>
<dbReference type="PANTHER" id="PTHR22594">
    <property type="entry name" value="ASPARTYL/LYSYL-TRNA SYNTHETASE"/>
    <property type="match status" value="1"/>
</dbReference>
<dbReference type="PROSITE" id="PS50862">
    <property type="entry name" value="AA_TRNA_LIGASE_II"/>
    <property type="match status" value="1"/>
</dbReference>
<keyword evidence="4" id="KW-0067">ATP-binding</keyword>
<dbReference type="Pfam" id="PF01336">
    <property type="entry name" value="tRNA_anti-codon"/>
    <property type="match status" value="1"/>
</dbReference>
<dbReference type="GO" id="GO:0005524">
    <property type="term" value="F:ATP binding"/>
    <property type="evidence" value="ECO:0007669"/>
    <property type="project" value="UniProtKB-KW"/>
</dbReference>
<dbReference type="InterPro" id="IPR004365">
    <property type="entry name" value="NA-bd_OB_tRNA"/>
</dbReference>
<dbReference type="GO" id="GO:0004815">
    <property type="term" value="F:aspartate-tRNA ligase activity"/>
    <property type="evidence" value="ECO:0007669"/>
    <property type="project" value="TreeGrafter"/>
</dbReference>
<dbReference type="GO" id="GO:0005737">
    <property type="term" value="C:cytoplasm"/>
    <property type="evidence" value="ECO:0007669"/>
    <property type="project" value="InterPro"/>
</dbReference>
<comment type="similarity">
    <text evidence="1">Belongs to the class-II aminoacyl-tRNA synthetase family. Type 1 subfamily.</text>
</comment>
<reference evidence="8" key="1">
    <citation type="submission" date="2020-05" db="EMBL/GenBank/DDBJ databases">
        <authorList>
            <person name="Chiriac C."/>
            <person name="Salcher M."/>
            <person name="Ghai R."/>
            <person name="Kavagutti S V."/>
        </authorList>
    </citation>
    <scope>NUCLEOTIDE SEQUENCE</scope>
</reference>
<dbReference type="HAMAP" id="MF_00044">
    <property type="entry name" value="Asp_tRNA_synth_type1"/>
    <property type="match status" value="1"/>
</dbReference>
<evidence type="ECO:0000256" key="6">
    <source>
        <dbReference type="ARBA" id="ARBA00023146"/>
    </source>
</evidence>
<dbReference type="InterPro" id="IPR012340">
    <property type="entry name" value="NA-bd_OB-fold"/>
</dbReference>
<proteinExistence type="inferred from homology"/>
<evidence type="ECO:0000256" key="4">
    <source>
        <dbReference type="ARBA" id="ARBA00022840"/>
    </source>
</evidence>
<protein>
    <submittedName>
        <fullName evidence="8">Unannotated protein</fullName>
    </submittedName>
</protein>
<dbReference type="SUPFAM" id="SSF50249">
    <property type="entry name" value="Nucleic acid-binding proteins"/>
    <property type="match status" value="1"/>
</dbReference>
<dbReference type="NCBIfam" id="NF001750">
    <property type="entry name" value="PRK00476.1"/>
    <property type="match status" value="1"/>
</dbReference>
<keyword evidence="5" id="KW-0648">Protein biosynthesis</keyword>
<dbReference type="Gene3D" id="2.40.50.140">
    <property type="entry name" value="Nucleic acid-binding proteins"/>
    <property type="match status" value="1"/>
</dbReference>
<dbReference type="Pfam" id="PF00152">
    <property type="entry name" value="tRNA-synt_2"/>
    <property type="match status" value="1"/>
</dbReference>
<evidence type="ECO:0000256" key="5">
    <source>
        <dbReference type="ARBA" id="ARBA00022917"/>
    </source>
</evidence>
<name>A0A6J6E5F3_9ZZZZ</name>
<dbReference type="InterPro" id="IPR047090">
    <property type="entry name" value="AspRS_core"/>
</dbReference>
<dbReference type="NCBIfam" id="TIGR00459">
    <property type="entry name" value="aspS_bact"/>
    <property type="match status" value="1"/>
</dbReference>
<dbReference type="InterPro" id="IPR029351">
    <property type="entry name" value="GAD_dom"/>
</dbReference>
<dbReference type="PRINTS" id="PR01042">
    <property type="entry name" value="TRNASYNTHASP"/>
</dbReference>
<dbReference type="GO" id="GO:0006422">
    <property type="term" value="P:aspartyl-tRNA aminoacylation"/>
    <property type="evidence" value="ECO:0007669"/>
    <property type="project" value="TreeGrafter"/>
</dbReference>
<evidence type="ECO:0000256" key="3">
    <source>
        <dbReference type="ARBA" id="ARBA00022741"/>
    </source>
</evidence>
<dbReference type="EMBL" id="CAEZTS010000024">
    <property type="protein sequence ID" value="CAB4571612.1"/>
    <property type="molecule type" value="Genomic_DNA"/>
</dbReference>
<evidence type="ECO:0000256" key="1">
    <source>
        <dbReference type="ARBA" id="ARBA00006303"/>
    </source>
</evidence>
<sequence>MSTSNRQTSMRTHMCGEIGDGLTGATVSVCGWVAKRREHGDKLAFVDLRDHTGIVQCVIDNAVDVRSEYVVRVTGIVRPRPDGTVNNNIATGTVEIGECVVEVLRSAEPPPFPVDQRADEVDENVRLQYRYLDIRRERMQRNIRTRAKVNSAVRSAMERQGFVEVETPMLVPSTPEGAREFLVPSRKEPGSFYALPQSPQLFKQLLMVAGIDRYYQIARCLRDEDLRADRQYEFMQLDAEMSFVNQDDVLAAISEAVLSAAEAVTGERPSPIERITWRDAMDRFGVDKPDLRFGMELHELTSVFSATEFKAFAGATSIKGIKASGRAEEFGRNKLDQLTDKAKKMGAKGLVWLKKTADGYDSPVAKFLTDTEQSALTSTFGAETGDLILIVADEWMTTCEVLGQLRNDLGRPPVHQGPYRYVWVVEFPLFVGVDKESGRPKPGHHPFCRPHPDDMDKFETDPMSVRALAYDLVLNGWELGSGSIRIHEPDMQRKVFTALGISEEEANRKFGFFLKPFTYGAPPHGGFAFGLDRLVAILAGEENIREVIAFPKTQSGQDPMTNAPTRAEAKQLDELGIRTLPPKT</sequence>
<feature type="domain" description="Aminoacyl-transfer RNA synthetases class-II family profile" evidence="7">
    <location>
        <begin position="143"/>
        <end position="551"/>
    </location>
</feature>
<evidence type="ECO:0000256" key="2">
    <source>
        <dbReference type="ARBA" id="ARBA00022598"/>
    </source>
</evidence>
<dbReference type="AlphaFoldDB" id="A0A6J6E5F3"/>
<dbReference type="InterPro" id="IPR002312">
    <property type="entry name" value="Asp/Asn-tRNA-synth_IIb"/>
</dbReference>
<dbReference type="Gene3D" id="3.30.1360.30">
    <property type="entry name" value="GAD-like domain"/>
    <property type="match status" value="1"/>
</dbReference>
<keyword evidence="6" id="KW-0030">Aminoacyl-tRNA synthetase</keyword>
<accession>A0A6J6E5F3</accession>
<gene>
    <name evidence="8" type="ORF">UFOPK1722_00421</name>
</gene>
<dbReference type="PANTHER" id="PTHR22594:SF5">
    <property type="entry name" value="ASPARTATE--TRNA LIGASE, MITOCHONDRIAL"/>
    <property type="match status" value="1"/>
</dbReference>
<keyword evidence="2" id="KW-0436">Ligase</keyword>
<dbReference type="CDD" id="cd04317">
    <property type="entry name" value="EcAspRS_like_N"/>
    <property type="match status" value="1"/>
</dbReference>
<keyword evidence="3" id="KW-0547">Nucleotide-binding</keyword>
<dbReference type="CDD" id="cd00777">
    <property type="entry name" value="AspRS_core"/>
    <property type="match status" value="1"/>
</dbReference>
<dbReference type="Pfam" id="PF02938">
    <property type="entry name" value="GAD"/>
    <property type="match status" value="1"/>
</dbReference>